<evidence type="ECO:0000256" key="2">
    <source>
        <dbReference type="ARBA" id="ARBA00004994"/>
    </source>
</evidence>
<accession>A0ABN2VJG2</accession>
<evidence type="ECO:0000256" key="5">
    <source>
        <dbReference type="ARBA" id="ARBA00019465"/>
    </source>
</evidence>
<comment type="catalytic activity">
    <reaction evidence="10 11">
        <text>(R)-pantoate + NADP(+) = 2-dehydropantoate + NADPH + H(+)</text>
        <dbReference type="Rhea" id="RHEA:16233"/>
        <dbReference type="ChEBI" id="CHEBI:11561"/>
        <dbReference type="ChEBI" id="CHEBI:15378"/>
        <dbReference type="ChEBI" id="CHEBI:15980"/>
        <dbReference type="ChEBI" id="CHEBI:57783"/>
        <dbReference type="ChEBI" id="CHEBI:58349"/>
        <dbReference type="EC" id="1.1.1.169"/>
    </reaction>
</comment>
<dbReference type="Proteomes" id="UP001500016">
    <property type="component" value="Unassembled WGS sequence"/>
</dbReference>
<evidence type="ECO:0000256" key="1">
    <source>
        <dbReference type="ARBA" id="ARBA00002919"/>
    </source>
</evidence>
<dbReference type="NCBIfam" id="NF006083">
    <property type="entry name" value="PRK08229.1"/>
    <property type="match status" value="1"/>
</dbReference>
<dbReference type="SUPFAM" id="SSF48179">
    <property type="entry name" value="6-phosphogluconate dehydrogenase C-terminal domain-like"/>
    <property type="match status" value="1"/>
</dbReference>
<dbReference type="InterPro" id="IPR013328">
    <property type="entry name" value="6PGD_dom2"/>
</dbReference>
<comment type="function">
    <text evidence="1 11">Catalyzes the NADPH-dependent reduction of ketopantoate into pantoic acid.</text>
</comment>
<proteinExistence type="inferred from homology"/>
<dbReference type="EC" id="1.1.1.169" evidence="4 11"/>
<dbReference type="Gene3D" id="3.40.50.720">
    <property type="entry name" value="NAD(P)-binding Rossmann-like Domain"/>
    <property type="match status" value="1"/>
</dbReference>
<feature type="domain" description="Ketopantoate reductase N-terminal" evidence="13">
    <location>
        <begin position="4"/>
        <end position="148"/>
    </location>
</feature>
<dbReference type="EMBL" id="BAAAPE010000001">
    <property type="protein sequence ID" value="GAA2063725.1"/>
    <property type="molecule type" value="Genomic_DNA"/>
</dbReference>
<name>A0ABN2VJG2_9ACTN</name>
<evidence type="ECO:0000259" key="13">
    <source>
        <dbReference type="Pfam" id="PF02558"/>
    </source>
</evidence>
<evidence type="ECO:0000256" key="7">
    <source>
        <dbReference type="ARBA" id="ARBA00022857"/>
    </source>
</evidence>
<dbReference type="NCBIfam" id="TIGR00745">
    <property type="entry name" value="apbA_panE"/>
    <property type="match status" value="1"/>
</dbReference>
<evidence type="ECO:0000313" key="16">
    <source>
        <dbReference type="Proteomes" id="UP001500016"/>
    </source>
</evidence>
<keyword evidence="16" id="KW-1185">Reference proteome</keyword>
<evidence type="ECO:0000256" key="3">
    <source>
        <dbReference type="ARBA" id="ARBA00007870"/>
    </source>
</evidence>
<evidence type="ECO:0000256" key="6">
    <source>
        <dbReference type="ARBA" id="ARBA00022655"/>
    </source>
</evidence>
<dbReference type="PANTHER" id="PTHR43765">
    <property type="entry name" value="2-DEHYDROPANTOATE 2-REDUCTASE-RELATED"/>
    <property type="match status" value="1"/>
</dbReference>
<feature type="region of interest" description="Disordered" evidence="12">
    <location>
        <begin position="316"/>
        <end position="335"/>
    </location>
</feature>
<evidence type="ECO:0000256" key="4">
    <source>
        <dbReference type="ARBA" id="ARBA00013014"/>
    </source>
</evidence>
<comment type="pathway">
    <text evidence="2 11">Cofactor biosynthesis; (R)-pantothenate biosynthesis; (R)-pantoate from 3-methyl-2-oxobutanoate: step 2/2.</text>
</comment>
<reference evidence="15 16" key="1">
    <citation type="journal article" date="2019" name="Int. J. Syst. Evol. Microbiol.">
        <title>The Global Catalogue of Microorganisms (GCM) 10K type strain sequencing project: providing services to taxonomists for standard genome sequencing and annotation.</title>
        <authorList>
            <consortium name="The Broad Institute Genomics Platform"/>
            <consortium name="The Broad Institute Genome Sequencing Center for Infectious Disease"/>
            <person name="Wu L."/>
            <person name="Ma J."/>
        </authorList>
    </citation>
    <scope>NUCLEOTIDE SEQUENCE [LARGE SCALE GENOMIC DNA]</scope>
    <source>
        <strain evidence="15 16">JCM 15478</strain>
    </source>
</reference>
<sequence length="335" mass="35157">MLNVAVFGAGSVGCYVGGHLAGVCDVTLVGRAAAMETVRERGLTLTASDADELRVKPGALRTASDATGVRDADYVLVTVKSAATREAAEAIRPHLRDGAVIVSFQNGLRNPGILREALPGHEVLTGMVPYNVLGVGPGTYHRGVGGALMLDEGAAGARLAGALRDAGLEAETRADMREVQYGKLLLNLNNAVNALSGLPLREQLAQRAYRRCLAQCQEEALAVFRAAGVEPAHLGPAAPDLIIDVLRLPDDDYRQLAAASLDIDATARSSMWEDFQRGRPTEIDTLQGEIVALAAAHGLEAPANARMTALVHEAERAGEPPSWPGPELLAALTQG</sequence>
<organism evidence="15 16">
    <name type="scientific">Streptomyces albiaxialis</name>
    <dbReference type="NCBI Taxonomy" id="329523"/>
    <lineage>
        <taxon>Bacteria</taxon>
        <taxon>Bacillati</taxon>
        <taxon>Actinomycetota</taxon>
        <taxon>Actinomycetes</taxon>
        <taxon>Kitasatosporales</taxon>
        <taxon>Streptomycetaceae</taxon>
        <taxon>Streptomyces</taxon>
    </lineage>
</organism>
<dbReference type="PANTHER" id="PTHR43765:SF2">
    <property type="entry name" value="2-DEHYDROPANTOATE 2-REDUCTASE"/>
    <property type="match status" value="1"/>
</dbReference>
<evidence type="ECO:0000256" key="11">
    <source>
        <dbReference type="RuleBase" id="RU362068"/>
    </source>
</evidence>
<dbReference type="InterPro" id="IPR013332">
    <property type="entry name" value="KPR_N"/>
</dbReference>
<keyword evidence="6 11" id="KW-0566">Pantothenate biosynthesis</keyword>
<evidence type="ECO:0000256" key="12">
    <source>
        <dbReference type="SAM" id="MobiDB-lite"/>
    </source>
</evidence>
<keyword evidence="7 11" id="KW-0521">NADP</keyword>
<evidence type="ECO:0000256" key="10">
    <source>
        <dbReference type="ARBA" id="ARBA00048793"/>
    </source>
</evidence>
<dbReference type="InterPro" id="IPR013752">
    <property type="entry name" value="KPA_reductase"/>
</dbReference>
<evidence type="ECO:0000259" key="14">
    <source>
        <dbReference type="Pfam" id="PF08546"/>
    </source>
</evidence>
<feature type="domain" description="Ketopantoate reductase C-terminal" evidence="14">
    <location>
        <begin position="175"/>
        <end position="314"/>
    </location>
</feature>
<dbReference type="SUPFAM" id="SSF51735">
    <property type="entry name" value="NAD(P)-binding Rossmann-fold domains"/>
    <property type="match status" value="1"/>
</dbReference>
<comment type="similarity">
    <text evidence="3 11">Belongs to the ketopantoate reductase family.</text>
</comment>
<dbReference type="Gene3D" id="1.10.1040.10">
    <property type="entry name" value="N-(1-d-carboxylethyl)-l-norvaline Dehydrogenase, domain 2"/>
    <property type="match status" value="1"/>
</dbReference>
<dbReference type="InterPro" id="IPR036291">
    <property type="entry name" value="NAD(P)-bd_dom_sf"/>
</dbReference>
<gene>
    <name evidence="15" type="ORF">GCM10009801_07820</name>
</gene>
<dbReference type="InterPro" id="IPR003710">
    <property type="entry name" value="ApbA"/>
</dbReference>
<dbReference type="InterPro" id="IPR050838">
    <property type="entry name" value="Ketopantoate_reductase"/>
</dbReference>
<dbReference type="Pfam" id="PF08546">
    <property type="entry name" value="ApbA_C"/>
    <property type="match status" value="1"/>
</dbReference>
<evidence type="ECO:0000313" key="15">
    <source>
        <dbReference type="EMBL" id="GAA2063725.1"/>
    </source>
</evidence>
<comment type="caution">
    <text evidence="15">The sequence shown here is derived from an EMBL/GenBank/DDBJ whole genome shotgun (WGS) entry which is preliminary data.</text>
</comment>
<dbReference type="InterPro" id="IPR008927">
    <property type="entry name" value="6-PGluconate_DH-like_C_sf"/>
</dbReference>
<protein>
    <recommendedName>
        <fullName evidence="5 11">2-dehydropantoate 2-reductase</fullName>
        <ecNumber evidence="4 11">1.1.1.169</ecNumber>
    </recommendedName>
    <alternativeName>
        <fullName evidence="9 11">Ketopantoate reductase</fullName>
    </alternativeName>
</protein>
<dbReference type="Pfam" id="PF02558">
    <property type="entry name" value="ApbA"/>
    <property type="match status" value="1"/>
</dbReference>
<keyword evidence="8 11" id="KW-0560">Oxidoreductase</keyword>
<evidence type="ECO:0000256" key="9">
    <source>
        <dbReference type="ARBA" id="ARBA00032024"/>
    </source>
</evidence>
<evidence type="ECO:0000256" key="8">
    <source>
        <dbReference type="ARBA" id="ARBA00023002"/>
    </source>
</evidence>